<protein>
    <submittedName>
        <fullName evidence="1">Uncharacterized protein</fullName>
    </submittedName>
</protein>
<reference evidence="2" key="1">
    <citation type="submission" date="2015-09" db="EMBL/GenBank/DDBJ databases">
        <authorList>
            <consortium name="Pathogen Informatics"/>
        </authorList>
    </citation>
    <scope>NUCLEOTIDE SEQUENCE [LARGE SCALE GENOMIC DNA]</scope>
    <source>
        <strain evidence="2">Lake Konstanz</strain>
    </source>
</reference>
<name>A0A0S4JK17_BODSA</name>
<accession>A0A0S4JK17</accession>
<dbReference type="VEuPathDB" id="TriTrypDB:BSAL_29295"/>
<dbReference type="EMBL" id="CYKH01001877">
    <property type="protein sequence ID" value="CUG90922.1"/>
    <property type="molecule type" value="Genomic_DNA"/>
</dbReference>
<dbReference type="AlphaFoldDB" id="A0A0S4JK17"/>
<evidence type="ECO:0000313" key="1">
    <source>
        <dbReference type="EMBL" id="CUG90922.1"/>
    </source>
</evidence>
<dbReference type="Proteomes" id="UP000051952">
    <property type="component" value="Unassembled WGS sequence"/>
</dbReference>
<organism evidence="1 2">
    <name type="scientific">Bodo saltans</name>
    <name type="common">Flagellated protozoan</name>
    <dbReference type="NCBI Taxonomy" id="75058"/>
    <lineage>
        <taxon>Eukaryota</taxon>
        <taxon>Discoba</taxon>
        <taxon>Euglenozoa</taxon>
        <taxon>Kinetoplastea</taxon>
        <taxon>Metakinetoplastina</taxon>
        <taxon>Eubodonida</taxon>
        <taxon>Bodonidae</taxon>
        <taxon>Bodo</taxon>
    </lineage>
</organism>
<evidence type="ECO:0000313" key="2">
    <source>
        <dbReference type="Proteomes" id="UP000051952"/>
    </source>
</evidence>
<proteinExistence type="predicted"/>
<sequence>MVGKIFAMPESDLTAAEMLGKKLITLGAPVIPLLYVSHASTLTNFQYPHDTTFVKFSALHHGRGRW</sequence>
<gene>
    <name evidence="1" type="ORF">BSAL_29295</name>
</gene>
<keyword evidence="2" id="KW-1185">Reference proteome</keyword>